<comment type="caution">
    <text evidence="1">The sequence shown here is derived from an EMBL/GenBank/DDBJ whole genome shotgun (WGS) entry which is preliminary data.</text>
</comment>
<keyword evidence="2" id="KW-1185">Reference proteome</keyword>
<gene>
    <name evidence="1" type="ORF">GCM10009564_34690</name>
</gene>
<proteinExistence type="predicted"/>
<dbReference type="EMBL" id="BAAAHU010000035">
    <property type="protein sequence ID" value="GAA1012064.1"/>
    <property type="molecule type" value="Genomic_DNA"/>
</dbReference>
<evidence type="ECO:0000313" key="1">
    <source>
        <dbReference type="EMBL" id="GAA1012064.1"/>
    </source>
</evidence>
<accession>A0ABP4DM36</accession>
<name>A0ABP4DM36_9ACTN</name>
<protein>
    <submittedName>
        <fullName evidence="1">Uncharacterized protein</fullName>
    </submittedName>
</protein>
<reference evidence="2" key="1">
    <citation type="journal article" date="2019" name="Int. J. Syst. Evol. Microbiol.">
        <title>The Global Catalogue of Microorganisms (GCM) 10K type strain sequencing project: providing services to taxonomists for standard genome sequencing and annotation.</title>
        <authorList>
            <consortium name="The Broad Institute Genomics Platform"/>
            <consortium name="The Broad Institute Genome Sequencing Center for Infectious Disease"/>
            <person name="Wu L."/>
            <person name="Ma J."/>
        </authorList>
    </citation>
    <scope>NUCLEOTIDE SEQUENCE [LARGE SCALE GENOMIC DNA]</scope>
    <source>
        <strain evidence="2">JCM 11269</strain>
    </source>
</reference>
<dbReference type="Proteomes" id="UP001501072">
    <property type="component" value="Unassembled WGS sequence"/>
</dbReference>
<sequence length="82" mass="8854">MTGMADLTPNEKTPGLHISAEPIYRRHDDPARWWSTTASRPIGSYHCGGCGQSNTARGSRDVAALVNDYTAHHGPAHRKGGK</sequence>
<organism evidence="1 2">
    <name type="scientific">Streptomyces thermogriseus</name>
    <dbReference type="NCBI Taxonomy" id="75292"/>
    <lineage>
        <taxon>Bacteria</taxon>
        <taxon>Bacillati</taxon>
        <taxon>Actinomycetota</taxon>
        <taxon>Actinomycetes</taxon>
        <taxon>Kitasatosporales</taxon>
        <taxon>Streptomycetaceae</taxon>
        <taxon>Streptomyces</taxon>
    </lineage>
</organism>
<evidence type="ECO:0000313" key="2">
    <source>
        <dbReference type="Proteomes" id="UP001501072"/>
    </source>
</evidence>